<protein>
    <submittedName>
        <fullName evidence="6">Uncharacterized protein</fullName>
    </submittedName>
</protein>
<organism evidence="6 7">
    <name type="scientific">Legionella erythra</name>
    <dbReference type="NCBI Taxonomy" id="448"/>
    <lineage>
        <taxon>Bacteria</taxon>
        <taxon>Pseudomonadati</taxon>
        <taxon>Pseudomonadota</taxon>
        <taxon>Gammaproteobacteria</taxon>
        <taxon>Legionellales</taxon>
        <taxon>Legionellaceae</taxon>
        <taxon>Legionella</taxon>
    </lineage>
</organism>
<comment type="caution">
    <text evidence="6">The sequence shown here is derived from an EMBL/GenBank/DDBJ whole genome shotgun (WGS) entry which is preliminary data.</text>
</comment>
<dbReference type="Proteomes" id="UP000054773">
    <property type="component" value="Unassembled WGS sequence"/>
</dbReference>
<dbReference type="RefSeq" id="WP_058526028.1">
    <property type="nucleotide sequence ID" value="NZ_CAAAHY010000008.1"/>
</dbReference>
<sequence>MQTKFESMQAKPSLSSMQIAKLVLSSYNGKLPLKIPYSKNLATEEDSLAYWLNYKSFLKYKIEQLACKYKMTGEDNFPEGLKFEVKKFLDEYIELKQKKKQLPKLVLEDFAITNYIELRSKKEKIRSITVTPELTRALLAGLNRIRKAIGIPIPLEEITTKDYAPRGTVYKLAKKMRELKPGQRKQFVYYHGNNNHAIAFDVENRGGNLNIFCFDSSKDESQLEAIDLLIENLEKNKVKFEIKSCQAGIQKDEMNCSVFSILALKELAKYDHVFDFIPEKYEEDESLKKKTKASVSVGFSDREATLRNMGKVGWIKVKDMPTRMISMGQSYDEMKKNLEESKQFDLDAGKFCQAHKDYLQIEKASDNEKKLVIRKRRLIDERSKTVLEADEKRLFEKHLESIPGLSFIKENRDLNLNEILQDKKMVNEKLELIERIFLAIFDIYKIGDNFNSQSNPLPSHVLRAILNLRNEFLTLVCTSDEDIKSKYLFTFDKRPILSFPLDSKLSQSQFERGNIPSAMSILLSNLSNKGERRKFFRKFSTPDLRLGPVAFGNPIQESVVRKQLEEISDKFGYDKSAKDDAFEQAEFMLKKLSGYHSRDVFYNLIRYNDKTPILIRKEAELQLSSNSNNRNVIQNLAADKYLPAYVYTDEGNLYYLDQWDNRDLISKITITQSQQKKILELFGDEIFSDGNREEARYIEGNQAIKLLNHNSYMVEGSRKETLKTLAFMLNIELDYLGIMYEKDKGKAIASFDIYFYQLFKRMPSKTFEETVLSQLNDTQKKLFFTLIRHREDLMEGRHDLQSNSQTRKPGLGKPSFIETFLTFFSISSKDSNEGPATHNSLKGGMKIAL</sequence>
<dbReference type="GO" id="GO:0016746">
    <property type="term" value="F:acyltransferase activity"/>
    <property type="evidence" value="ECO:0007669"/>
    <property type="project" value="UniProtKB-KW"/>
</dbReference>
<name>A0A0W0TTL1_LEGER</name>
<comment type="similarity">
    <text evidence="3">Belongs to the acetyltransferase YopJ family.</text>
</comment>
<dbReference type="OrthoDB" id="5654206at2"/>
<comment type="catalytic activity">
    <reaction evidence="5">
        <text>L-seryl-[protein] + acetyl-CoA = O-acetyl-L-seryl-[protein] + CoA</text>
        <dbReference type="Rhea" id="RHEA:59392"/>
        <dbReference type="Rhea" id="RHEA-COMP:9863"/>
        <dbReference type="Rhea" id="RHEA-COMP:15352"/>
        <dbReference type="ChEBI" id="CHEBI:29999"/>
        <dbReference type="ChEBI" id="CHEBI:57287"/>
        <dbReference type="ChEBI" id="CHEBI:57288"/>
        <dbReference type="ChEBI" id="CHEBI:141128"/>
    </reaction>
    <physiologicalReaction direction="left-to-right" evidence="5">
        <dbReference type="Rhea" id="RHEA:59393"/>
    </physiologicalReaction>
</comment>
<keyword evidence="1" id="KW-0808">Transferase</keyword>
<evidence type="ECO:0000256" key="5">
    <source>
        <dbReference type="ARBA" id="ARBA00048662"/>
    </source>
</evidence>
<dbReference type="InterPro" id="IPR005083">
    <property type="entry name" value="YopJ-like"/>
</dbReference>
<comment type="catalytic activity">
    <reaction evidence="4">
        <text>L-threonyl-[protein] + acetyl-CoA = O-acetyl-L-threonyl-[protein] + CoA</text>
        <dbReference type="Rhea" id="RHEA:65340"/>
        <dbReference type="Rhea" id="RHEA-COMP:11060"/>
        <dbReference type="Rhea" id="RHEA-COMP:16780"/>
        <dbReference type="ChEBI" id="CHEBI:30013"/>
        <dbReference type="ChEBI" id="CHEBI:57287"/>
        <dbReference type="ChEBI" id="CHEBI:57288"/>
        <dbReference type="ChEBI" id="CHEBI:141025"/>
    </reaction>
    <physiologicalReaction direction="left-to-right" evidence="4">
        <dbReference type="Rhea" id="RHEA:65341"/>
    </physiologicalReaction>
</comment>
<proteinExistence type="inferred from homology"/>
<accession>A0A0W0TTL1</accession>
<evidence type="ECO:0000256" key="1">
    <source>
        <dbReference type="ARBA" id="ARBA00022679"/>
    </source>
</evidence>
<dbReference type="Pfam" id="PF03421">
    <property type="entry name" value="Acetyltransf_14"/>
    <property type="match status" value="1"/>
</dbReference>
<evidence type="ECO:0000256" key="4">
    <source>
        <dbReference type="ARBA" id="ARBA00048364"/>
    </source>
</evidence>
<dbReference type="PATRIC" id="fig|448.7.peg.902"/>
<reference evidence="6 7" key="1">
    <citation type="submission" date="2015-11" db="EMBL/GenBank/DDBJ databases">
        <title>Genomic analysis of 38 Legionella species identifies large and diverse effector repertoires.</title>
        <authorList>
            <person name="Burstein D."/>
            <person name="Amaro F."/>
            <person name="Zusman T."/>
            <person name="Lifshitz Z."/>
            <person name="Cohen O."/>
            <person name="Gilbert J.A."/>
            <person name="Pupko T."/>
            <person name="Shuman H.A."/>
            <person name="Segal G."/>
        </authorList>
    </citation>
    <scope>NUCLEOTIDE SEQUENCE [LARGE SCALE GENOMIC DNA]</scope>
    <source>
        <strain evidence="6 7">SE-32A-C8</strain>
    </source>
</reference>
<evidence type="ECO:0000313" key="7">
    <source>
        <dbReference type="Proteomes" id="UP000054773"/>
    </source>
</evidence>
<evidence type="ECO:0000256" key="2">
    <source>
        <dbReference type="ARBA" id="ARBA00023315"/>
    </source>
</evidence>
<dbReference type="AlphaFoldDB" id="A0A0W0TTL1"/>
<keyword evidence="7" id="KW-1185">Reference proteome</keyword>
<dbReference type="EMBL" id="LNYA01000018">
    <property type="protein sequence ID" value="KTC98698.1"/>
    <property type="molecule type" value="Genomic_DNA"/>
</dbReference>
<keyword evidence="2" id="KW-0012">Acyltransferase</keyword>
<gene>
    <name evidence="6" type="ORF">Lery_0862</name>
</gene>
<evidence type="ECO:0000313" key="6">
    <source>
        <dbReference type="EMBL" id="KTC98698.1"/>
    </source>
</evidence>
<evidence type="ECO:0000256" key="3">
    <source>
        <dbReference type="ARBA" id="ARBA00023785"/>
    </source>
</evidence>